<keyword evidence="1" id="KW-0677">Repeat</keyword>
<keyword evidence="4" id="KW-1185">Reference proteome</keyword>
<reference evidence="4" key="2">
    <citation type="submission" date="2015-01" db="EMBL/GenBank/DDBJ databases">
        <title>Evolutionary Origins and Diversification of the Mycorrhizal Mutualists.</title>
        <authorList>
            <consortium name="DOE Joint Genome Institute"/>
            <consortium name="Mycorrhizal Genomics Consortium"/>
            <person name="Kohler A."/>
            <person name="Kuo A."/>
            <person name="Nagy L.G."/>
            <person name="Floudas D."/>
            <person name="Copeland A."/>
            <person name="Barry K.W."/>
            <person name="Cichocki N."/>
            <person name="Veneault-Fourrey C."/>
            <person name="LaButti K."/>
            <person name="Lindquist E.A."/>
            <person name="Lipzen A."/>
            <person name="Lundell T."/>
            <person name="Morin E."/>
            <person name="Murat C."/>
            <person name="Riley R."/>
            <person name="Ohm R."/>
            <person name="Sun H."/>
            <person name="Tunlid A."/>
            <person name="Henrissat B."/>
            <person name="Grigoriev I.V."/>
            <person name="Hibbett D.S."/>
            <person name="Martin F."/>
        </authorList>
    </citation>
    <scope>NUCLEOTIDE SEQUENCE [LARGE SCALE GENOMIC DNA]</scope>
    <source>
        <strain evidence="4">LaAM-08-1</strain>
    </source>
</reference>
<dbReference type="InterPro" id="IPR031778">
    <property type="entry name" value="Sortilin_N"/>
</dbReference>
<feature type="domain" description="Sortilin N-terminal" evidence="2">
    <location>
        <begin position="223"/>
        <end position="280"/>
    </location>
</feature>
<evidence type="ECO:0000313" key="3">
    <source>
        <dbReference type="EMBL" id="KIJ96344.1"/>
    </source>
</evidence>
<organism evidence="3 4">
    <name type="scientific">Laccaria amethystina LaAM-08-1</name>
    <dbReference type="NCBI Taxonomy" id="1095629"/>
    <lineage>
        <taxon>Eukaryota</taxon>
        <taxon>Fungi</taxon>
        <taxon>Dikarya</taxon>
        <taxon>Basidiomycota</taxon>
        <taxon>Agaricomycotina</taxon>
        <taxon>Agaricomycetes</taxon>
        <taxon>Agaricomycetidae</taxon>
        <taxon>Agaricales</taxon>
        <taxon>Agaricineae</taxon>
        <taxon>Hydnangiaceae</taxon>
        <taxon>Laccaria</taxon>
    </lineage>
</organism>
<name>A0A0C9WKG6_9AGAR</name>
<dbReference type="EMBL" id="KN838725">
    <property type="protein sequence ID" value="KIJ96344.1"/>
    <property type="molecule type" value="Genomic_DNA"/>
</dbReference>
<dbReference type="HOGENOM" id="CLU_959983_0_0_1"/>
<dbReference type="STRING" id="1095629.A0A0C9WKG6"/>
<dbReference type="Proteomes" id="UP000054477">
    <property type="component" value="Unassembled WGS sequence"/>
</dbReference>
<dbReference type="AlphaFoldDB" id="A0A0C9WKG6"/>
<dbReference type="OrthoDB" id="432970at2759"/>
<dbReference type="Pfam" id="PF15902">
    <property type="entry name" value="Sortilin-Vps10"/>
    <property type="match status" value="1"/>
</dbReference>
<reference evidence="3 4" key="1">
    <citation type="submission" date="2014-04" db="EMBL/GenBank/DDBJ databases">
        <authorList>
            <consortium name="DOE Joint Genome Institute"/>
            <person name="Kuo A."/>
            <person name="Kohler A."/>
            <person name="Nagy L.G."/>
            <person name="Floudas D."/>
            <person name="Copeland A."/>
            <person name="Barry K.W."/>
            <person name="Cichocki N."/>
            <person name="Veneault-Fourrey C."/>
            <person name="LaButti K."/>
            <person name="Lindquist E.A."/>
            <person name="Lipzen A."/>
            <person name="Lundell T."/>
            <person name="Morin E."/>
            <person name="Murat C."/>
            <person name="Sun H."/>
            <person name="Tunlid A."/>
            <person name="Henrissat B."/>
            <person name="Grigoriev I.V."/>
            <person name="Hibbett D.S."/>
            <person name="Martin F."/>
            <person name="Nordberg H.P."/>
            <person name="Cantor M.N."/>
            <person name="Hua S.X."/>
        </authorList>
    </citation>
    <scope>NUCLEOTIDE SEQUENCE [LARGE SCALE GENOMIC DNA]</scope>
    <source>
        <strain evidence="3 4">LaAM-08-1</strain>
    </source>
</reference>
<proteinExistence type="predicted"/>
<accession>A0A0C9WKG6</accession>
<evidence type="ECO:0000259" key="2">
    <source>
        <dbReference type="Pfam" id="PF15902"/>
    </source>
</evidence>
<protein>
    <recommendedName>
        <fullName evidence="2">Sortilin N-terminal domain-containing protein</fullName>
    </recommendedName>
</protein>
<gene>
    <name evidence="3" type="ORF">K443DRAFT_10732</name>
</gene>
<sequence>MNALCEWLRGGCLTTQYNSQAGQREYWPHHKAICPHITSVSKAAVIAPSSLTADEHLTKDFRKSIPAHTALLGWAGFQALQLKRVPADIEHNGLLVDMGFHHHIYDGSEARTYIYDPLVIADIHRREESCRYSGGIVDPPAALTWDSRDNSASVLGQFVENGRRQFKPIATTATWNMWRTRFLHVSWAKLRENTYMIVKPTTHPLLLIWCFKIRDTLCRQLRTFVESLKDTNRKDTGYVDYEKLYGVDGVCLANVSNTKDVEGRGAQKQVKTMITFDDGLSLCFCHPSLI</sequence>
<evidence type="ECO:0000256" key="1">
    <source>
        <dbReference type="ARBA" id="ARBA00022737"/>
    </source>
</evidence>
<evidence type="ECO:0000313" key="4">
    <source>
        <dbReference type="Proteomes" id="UP000054477"/>
    </source>
</evidence>